<dbReference type="Pfam" id="PF00646">
    <property type="entry name" value="F-box"/>
    <property type="match status" value="1"/>
</dbReference>
<evidence type="ECO:0000259" key="1">
    <source>
        <dbReference type="Pfam" id="PF00646"/>
    </source>
</evidence>
<reference evidence="2" key="1">
    <citation type="submission" date="2025-08" db="UniProtKB">
        <authorList>
            <consortium name="RefSeq"/>
        </authorList>
    </citation>
    <scope>IDENTIFICATION</scope>
</reference>
<organism evidence="2">
    <name type="scientific">Nicotiana tabacum</name>
    <name type="common">Common tobacco</name>
    <dbReference type="NCBI Taxonomy" id="4097"/>
    <lineage>
        <taxon>Eukaryota</taxon>
        <taxon>Viridiplantae</taxon>
        <taxon>Streptophyta</taxon>
        <taxon>Embryophyta</taxon>
        <taxon>Tracheophyta</taxon>
        <taxon>Spermatophyta</taxon>
        <taxon>Magnoliopsida</taxon>
        <taxon>eudicotyledons</taxon>
        <taxon>Gunneridae</taxon>
        <taxon>Pentapetalae</taxon>
        <taxon>asterids</taxon>
        <taxon>lamiids</taxon>
        <taxon>Solanales</taxon>
        <taxon>Solanaceae</taxon>
        <taxon>Nicotianoideae</taxon>
        <taxon>Nicotianeae</taxon>
        <taxon>Nicotiana</taxon>
    </lineage>
</organism>
<dbReference type="SUPFAM" id="SSF81383">
    <property type="entry name" value="F-box domain"/>
    <property type="match status" value="1"/>
</dbReference>
<dbReference type="PANTHER" id="PTHR14939">
    <property type="entry name" value="F-BOX ONLY PROTEIN 22"/>
    <property type="match status" value="1"/>
</dbReference>
<gene>
    <name evidence="2" type="primary">LOC107780197</name>
</gene>
<protein>
    <submittedName>
        <fullName evidence="2">F-box/LRR-repeat protein At5g63520-like</fullName>
    </submittedName>
</protein>
<dbReference type="RefSeq" id="XP_016456218.1">
    <property type="nucleotide sequence ID" value="XM_016600732.1"/>
</dbReference>
<evidence type="ECO:0000313" key="2">
    <source>
        <dbReference type="RefSeq" id="XP_016456218.1"/>
    </source>
</evidence>
<dbReference type="OMA" id="QCAVNEV"/>
<dbReference type="OrthoDB" id="1728904at2759"/>
<dbReference type="PANTHER" id="PTHR14939:SF5">
    <property type="entry name" value="F-BOX ONLY PROTEIN 22"/>
    <property type="match status" value="1"/>
</dbReference>
<dbReference type="Gene3D" id="1.20.1280.50">
    <property type="match status" value="1"/>
</dbReference>
<accession>A0A1S3YVQ9</accession>
<sequence length="146" mass="16420">MAAKPRQKQEEMAAATIDMIGEDLLHNILSKLPAVECAAAACVSRSWNLIITRLLSLPNLSSSLSRNPNLQCAVNEVVEKVLARTIRPQFVIASIGPSFDLQEAHRLVCDLSLTLSLYIVMKLNAIYYKLEHDNRDRMKEEKLFLL</sequence>
<name>A0A1S3YVQ9_TOBAC</name>
<feature type="domain" description="F-box" evidence="1">
    <location>
        <begin position="22"/>
        <end position="54"/>
    </location>
</feature>
<dbReference type="InterPro" id="IPR036047">
    <property type="entry name" value="F-box-like_dom_sf"/>
</dbReference>
<dbReference type="AlphaFoldDB" id="A0A1S3YVQ9"/>
<dbReference type="InterPro" id="IPR001810">
    <property type="entry name" value="F-box_dom"/>
</dbReference>
<proteinExistence type="predicted"/>
<dbReference type="KEGG" id="nta:107780197"/>
<dbReference type="PaxDb" id="4097-A0A1S3YVQ9"/>